<gene>
    <name evidence="1" type="ORF">A3A57_01680</name>
</gene>
<accession>A0A1G1WUZ7</accession>
<comment type="caution">
    <text evidence="1">The sequence shown here is derived from an EMBL/GenBank/DDBJ whole genome shotgun (WGS) entry which is preliminary data.</text>
</comment>
<organism evidence="1 2">
    <name type="scientific">Candidatus Woykebacteria bacterium RIFCSPLOWO2_01_FULL_41_12</name>
    <dbReference type="NCBI Taxonomy" id="1802604"/>
    <lineage>
        <taxon>Bacteria</taxon>
        <taxon>Candidatus Woykeibacteriota</taxon>
    </lineage>
</organism>
<dbReference type="Proteomes" id="UP000179279">
    <property type="component" value="Unassembled WGS sequence"/>
</dbReference>
<sequence length="59" mass="7147">MVKFKQYYAEVWPQDGKLTPALHELPILKPKSWNNISIKVAFCQDYRTICYRYFQLDFT</sequence>
<evidence type="ECO:0000313" key="2">
    <source>
        <dbReference type="Proteomes" id="UP000179279"/>
    </source>
</evidence>
<name>A0A1G1WUZ7_9BACT</name>
<protein>
    <submittedName>
        <fullName evidence="1">Uncharacterized protein</fullName>
    </submittedName>
</protein>
<dbReference type="EMBL" id="MHDA01000030">
    <property type="protein sequence ID" value="OGY31566.1"/>
    <property type="molecule type" value="Genomic_DNA"/>
</dbReference>
<dbReference type="AlphaFoldDB" id="A0A1G1WUZ7"/>
<evidence type="ECO:0000313" key="1">
    <source>
        <dbReference type="EMBL" id="OGY31566.1"/>
    </source>
</evidence>
<proteinExistence type="predicted"/>
<reference evidence="1 2" key="1">
    <citation type="journal article" date="2016" name="Nat. Commun.">
        <title>Thousands of microbial genomes shed light on interconnected biogeochemical processes in an aquifer system.</title>
        <authorList>
            <person name="Anantharaman K."/>
            <person name="Brown C.T."/>
            <person name="Hug L.A."/>
            <person name="Sharon I."/>
            <person name="Castelle C.J."/>
            <person name="Probst A.J."/>
            <person name="Thomas B.C."/>
            <person name="Singh A."/>
            <person name="Wilkins M.J."/>
            <person name="Karaoz U."/>
            <person name="Brodie E.L."/>
            <person name="Williams K.H."/>
            <person name="Hubbard S.S."/>
            <person name="Banfield J.F."/>
        </authorList>
    </citation>
    <scope>NUCLEOTIDE SEQUENCE [LARGE SCALE GENOMIC DNA]</scope>
</reference>